<dbReference type="AlphaFoldDB" id="A0A412AZR8"/>
<accession>A0A412AZR8</accession>
<evidence type="ECO:0000313" key="2">
    <source>
        <dbReference type="EMBL" id="RGQ43721.1"/>
    </source>
</evidence>
<feature type="domain" description="Carbohydrate kinase FGGY N-terminal" evidence="1">
    <location>
        <begin position="3"/>
        <end position="69"/>
    </location>
</feature>
<name>A0A412AZR8_9FIRM</name>
<dbReference type="Gene3D" id="3.30.420.40">
    <property type="match status" value="1"/>
</dbReference>
<dbReference type="Pfam" id="PF00370">
    <property type="entry name" value="FGGY_N"/>
    <property type="match status" value="1"/>
</dbReference>
<proteinExistence type="predicted"/>
<dbReference type="GO" id="GO:0005975">
    <property type="term" value="P:carbohydrate metabolic process"/>
    <property type="evidence" value="ECO:0007669"/>
    <property type="project" value="InterPro"/>
</dbReference>
<sequence length="97" mass="10991">MQYLIVVDIGMQSTCAAVMEESGKILTQAFKETKLIYERDRWAWQEPNRMYDDAVETVKAAVEKARISPPAGGIYLYRRANGGHYGNREKGRSGYAL</sequence>
<dbReference type="SUPFAM" id="SSF53067">
    <property type="entry name" value="Actin-like ATPase domain"/>
    <property type="match status" value="1"/>
</dbReference>
<dbReference type="InterPro" id="IPR043129">
    <property type="entry name" value="ATPase_NBD"/>
</dbReference>
<reference evidence="2 3" key="1">
    <citation type="submission" date="2018-08" db="EMBL/GenBank/DDBJ databases">
        <title>A genome reference for cultivated species of the human gut microbiota.</title>
        <authorList>
            <person name="Zou Y."/>
            <person name="Xue W."/>
            <person name="Luo G."/>
        </authorList>
    </citation>
    <scope>NUCLEOTIDE SEQUENCE [LARGE SCALE GENOMIC DNA]</scope>
    <source>
        <strain evidence="2 3">AF28-26</strain>
    </source>
</reference>
<protein>
    <recommendedName>
        <fullName evidence="1">Carbohydrate kinase FGGY N-terminal domain-containing protein</fullName>
    </recommendedName>
</protein>
<evidence type="ECO:0000313" key="3">
    <source>
        <dbReference type="Proteomes" id="UP000284751"/>
    </source>
</evidence>
<evidence type="ECO:0000259" key="1">
    <source>
        <dbReference type="Pfam" id="PF00370"/>
    </source>
</evidence>
<dbReference type="InterPro" id="IPR018484">
    <property type="entry name" value="FGGY_N"/>
</dbReference>
<dbReference type="EMBL" id="QRTC01000005">
    <property type="protein sequence ID" value="RGQ43721.1"/>
    <property type="molecule type" value="Genomic_DNA"/>
</dbReference>
<dbReference type="Proteomes" id="UP000284751">
    <property type="component" value="Unassembled WGS sequence"/>
</dbReference>
<gene>
    <name evidence="2" type="ORF">DWY99_02745</name>
</gene>
<comment type="caution">
    <text evidence="2">The sequence shown here is derived from an EMBL/GenBank/DDBJ whole genome shotgun (WGS) entry which is preliminary data.</text>
</comment>
<organism evidence="2 3">
    <name type="scientific">[Clostridium] leptum</name>
    <dbReference type="NCBI Taxonomy" id="1535"/>
    <lineage>
        <taxon>Bacteria</taxon>
        <taxon>Bacillati</taxon>
        <taxon>Bacillota</taxon>
        <taxon>Clostridia</taxon>
        <taxon>Eubacteriales</taxon>
        <taxon>Oscillospiraceae</taxon>
        <taxon>Oscillospiraceae incertae sedis</taxon>
    </lineage>
</organism>
<dbReference type="GO" id="GO:0016301">
    <property type="term" value="F:kinase activity"/>
    <property type="evidence" value="ECO:0007669"/>
    <property type="project" value="InterPro"/>
</dbReference>